<dbReference type="PANTHER" id="PTHR33375">
    <property type="entry name" value="CHROMOSOME-PARTITIONING PROTEIN PARB-RELATED"/>
    <property type="match status" value="1"/>
</dbReference>
<dbReference type="CDD" id="cd16393">
    <property type="entry name" value="SPO0J_N"/>
    <property type="match status" value="1"/>
</dbReference>
<evidence type="ECO:0000256" key="7">
    <source>
        <dbReference type="ARBA" id="ARBA00023306"/>
    </source>
</evidence>
<dbReference type="AlphaFoldDB" id="A0A7G9W8J6"/>
<dbReference type="Proteomes" id="UP000516160">
    <property type="component" value="Chromosome"/>
</dbReference>
<dbReference type="GO" id="GO:0003677">
    <property type="term" value="F:DNA binding"/>
    <property type="evidence" value="ECO:0007669"/>
    <property type="project" value="UniProtKB-KW"/>
</dbReference>
<dbReference type="NCBIfam" id="TIGR00180">
    <property type="entry name" value="parB_part"/>
    <property type="match status" value="1"/>
</dbReference>
<dbReference type="NCBIfam" id="TIGR04285">
    <property type="entry name" value="nucleoid_noc"/>
    <property type="match status" value="1"/>
</dbReference>
<dbReference type="SUPFAM" id="SSF109709">
    <property type="entry name" value="KorB DNA-binding domain-like"/>
    <property type="match status" value="1"/>
</dbReference>
<keyword evidence="5" id="KW-0238">DNA-binding</keyword>
<dbReference type="InterPro" id="IPR036086">
    <property type="entry name" value="ParB/Sulfiredoxin_sf"/>
</dbReference>
<keyword evidence="10" id="KW-1185">Reference proteome</keyword>
<evidence type="ECO:0000256" key="4">
    <source>
        <dbReference type="ARBA" id="ARBA00022618"/>
    </source>
</evidence>
<reference evidence="9 10" key="1">
    <citation type="submission" date="2020-07" db="EMBL/GenBank/DDBJ databases">
        <title>Alkalicella. sp. LB2 genome.</title>
        <authorList>
            <person name="Postec A."/>
            <person name="Quemeneur M."/>
        </authorList>
    </citation>
    <scope>NUCLEOTIDE SEQUENCE [LARGE SCALE GENOMIC DNA]</scope>
    <source>
        <strain evidence="9 10">LB2</strain>
    </source>
</reference>
<feature type="domain" description="HTH cro/C1-type" evidence="8">
    <location>
        <begin position="123"/>
        <end position="150"/>
    </location>
</feature>
<dbReference type="GO" id="GO:0005694">
    <property type="term" value="C:chromosome"/>
    <property type="evidence" value="ECO:0007669"/>
    <property type="project" value="TreeGrafter"/>
</dbReference>
<dbReference type="FunFam" id="1.10.10.2830:FF:000001">
    <property type="entry name" value="Chromosome partitioning protein ParB"/>
    <property type="match status" value="1"/>
</dbReference>
<dbReference type="KEGG" id="acae:HYG86_09625"/>
<dbReference type="InterPro" id="IPR001387">
    <property type="entry name" value="Cro/C1-type_HTH"/>
</dbReference>
<keyword evidence="4" id="KW-0132">Cell division</keyword>
<dbReference type="Pfam" id="PF17762">
    <property type="entry name" value="HTH_ParB"/>
    <property type="match status" value="1"/>
</dbReference>
<evidence type="ECO:0000256" key="1">
    <source>
        <dbReference type="ARBA" id="ARBA00004453"/>
    </source>
</evidence>
<dbReference type="RefSeq" id="WP_213165372.1">
    <property type="nucleotide sequence ID" value="NZ_CP058559.1"/>
</dbReference>
<dbReference type="Pfam" id="PF02195">
    <property type="entry name" value="ParB_N"/>
    <property type="match status" value="1"/>
</dbReference>
<name>A0A7G9W8J6_ALKCA</name>
<proteinExistence type="inferred from homology"/>
<keyword evidence="3" id="KW-0963">Cytoplasm</keyword>
<dbReference type="Gene3D" id="3.90.1530.30">
    <property type="match status" value="1"/>
</dbReference>
<evidence type="ECO:0000313" key="10">
    <source>
        <dbReference type="Proteomes" id="UP000516160"/>
    </source>
</evidence>
<sequence length="279" mass="31841">MKEHLSKLLGQQAEKGDEIQQIEVSKVISNPFQPRKYFDGEKIEELAQSIKTYGLLQPIILRKVGKQFEIIAGERRFKACSKLGFSTVSAIVKEANDGAMAAIALIENIQRENLSFLEEAEGLHRLLNEFNLTQEVLAQRIGKSQSTIANKLRLLKLPEEVKNQLKESNLTERHARALLKLPETDQMSLLGRIMEEGMTVRQTEEAIDMLIQTSCNDGENEEKSDRNISQRRFVIKDFRIFMNSIKQVVNTIKSTGVNAIIEENDQEEYLEVKIKLPKK</sequence>
<dbReference type="InterPro" id="IPR003115">
    <property type="entry name" value="ParB_N"/>
</dbReference>
<dbReference type="InterPro" id="IPR004437">
    <property type="entry name" value="ParB/RepB/Spo0J"/>
</dbReference>
<comment type="subcellular location">
    <subcellularLocation>
        <location evidence="1">Cytoplasm</location>
        <location evidence="1">Nucleoid</location>
    </subcellularLocation>
</comment>
<keyword evidence="7" id="KW-0131">Cell cycle</keyword>
<dbReference type="SMART" id="SM00470">
    <property type="entry name" value="ParB"/>
    <property type="match status" value="1"/>
</dbReference>
<organism evidence="9 10">
    <name type="scientific">Alkalicella caledoniensis</name>
    <dbReference type="NCBI Taxonomy" id="2731377"/>
    <lineage>
        <taxon>Bacteria</taxon>
        <taxon>Bacillati</taxon>
        <taxon>Bacillota</taxon>
        <taxon>Clostridia</taxon>
        <taxon>Eubacteriales</taxon>
        <taxon>Proteinivoracaceae</taxon>
        <taxon>Alkalicella</taxon>
    </lineage>
</organism>
<dbReference type="Gene3D" id="1.10.10.2830">
    <property type="match status" value="1"/>
</dbReference>
<gene>
    <name evidence="9" type="primary">noc</name>
    <name evidence="9" type="ORF">HYG86_09625</name>
</gene>
<dbReference type="FunFam" id="3.90.1530.30:FF:000001">
    <property type="entry name" value="Chromosome partitioning protein ParB"/>
    <property type="match status" value="1"/>
</dbReference>
<dbReference type="GO" id="GO:0007059">
    <property type="term" value="P:chromosome segregation"/>
    <property type="evidence" value="ECO:0007669"/>
    <property type="project" value="TreeGrafter"/>
</dbReference>
<dbReference type="SUPFAM" id="SSF110849">
    <property type="entry name" value="ParB/Sulfiredoxin"/>
    <property type="match status" value="1"/>
</dbReference>
<protein>
    <submittedName>
        <fullName evidence="9">Nucleoid occlusion protein</fullName>
    </submittedName>
</protein>
<dbReference type="PANTHER" id="PTHR33375:SF8">
    <property type="entry name" value="NUCLEOID OCCLUSION PROTEIN"/>
    <property type="match status" value="1"/>
</dbReference>
<dbReference type="GO" id="GO:0000917">
    <property type="term" value="P:division septum assembly"/>
    <property type="evidence" value="ECO:0007669"/>
    <property type="project" value="UniProtKB-KW"/>
</dbReference>
<accession>A0A7G9W8J6</accession>
<evidence type="ECO:0000256" key="2">
    <source>
        <dbReference type="ARBA" id="ARBA00006295"/>
    </source>
</evidence>
<dbReference type="GO" id="GO:0009295">
    <property type="term" value="C:nucleoid"/>
    <property type="evidence" value="ECO:0007669"/>
    <property type="project" value="UniProtKB-SubCell"/>
</dbReference>
<evidence type="ECO:0000256" key="6">
    <source>
        <dbReference type="ARBA" id="ARBA00023210"/>
    </source>
</evidence>
<keyword evidence="6" id="KW-0717">Septation</keyword>
<dbReference type="InterPro" id="IPR050336">
    <property type="entry name" value="Chromosome_partition/occlusion"/>
</dbReference>
<dbReference type="InterPro" id="IPR023705">
    <property type="entry name" value="Nucleoid_occlusion_protein"/>
</dbReference>
<dbReference type="GO" id="GO:0045881">
    <property type="term" value="P:positive regulation of sporulation resulting in formation of a cellular spore"/>
    <property type="evidence" value="ECO:0007669"/>
    <property type="project" value="TreeGrafter"/>
</dbReference>
<evidence type="ECO:0000256" key="5">
    <source>
        <dbReference type="ARBA" id="ARBA00023125"/>
    </source>
</evidence>
<comment type="similarity">
    <text evidence="2">Belongs to the ParB family.</text>
</comment>
<evidence type="ECO:0000256" key="3">
    <source>
        <dbReference type="ARBA" id="ARBA00022490"/>
    </source>
</evidence>
<evidence type="ECO:0000259" key="8">
    <source>
        <dbReference type="PROSITE" id="PS50943"/>
    </source>
</evidence>
<evidence type="ECO:0000313" key="9">
    <source>
        <dbReference type="EMBL" id="QNO15008.1"/>
    </source>
</evidence>
<dbReference type="EMBL" id="CP058559">
    <property type="protein sequence ID" value="QNO15008.1"/>
    <property type="molecule type" value="Genomic_DNA"/>
</dbReference>
<dbReference type="InterPro" id="IPR041468">
    <property type="entry name" value="HTH_ParB/Spo0J"/>
</dbReference>
<dbReference type="PROSITE" id="PS50943">
    <property type="entry name" value="HTH_CROC1"/>
    <property type="match status" value="1"/>
</dbReference>